<dbReference type="Proteomes" id="UP000325313">
    <property type="component" value="Unassembled WGS sequence"/>
</dbReference>
<dbReference type="AlphaFoldDB" id="A0A5B0NVY5"/>
<reference evidence="2 3" key="1">
    <citation type="submission" date="2019-05" db="EMBL/GenBank/DDBJ databases">
        <title>Emergence of the Ug99 lineage of the wheat stem rust pathogen through somatic hybridization.</title>
        <authorList>
            <person name="Li F."/>
            <person name="Upadhyaya N.M."/>
            <person name="Sperschneider J."/>
            <person name="Matny O."/>
            <person name="Nguyen-Phuc H."/>
            <person name="Mago R."/>
            <person name="Raley C."/>
            <person name="Miller M.E."/>
            <person name="Silverstein K.A.T."/>
            <person name="Henningsen E."/>
            <person name="Hirsch C.D."/>
            <person name="Visser B."/>
            <person name="Pretorius Z.A."/>
            <person name="Steffenson B.J."/>
            <person name="Schwessinger B."/>
            <person name="Dodds P.N."/>
            <person name="Figueroa M."/>
        </authorList>
    </citation>
    <scope>NUCLEOTIDE SEQUENCE [LARGE SCALE GENOMIC DNA]</scope>
    <source>
        <strain evidence="2 3">Ug99</strain>
    </source>
</reference>
<feature type="compositionally biased region" description="Low complexity" evidence="1">
    <location>
        <begin position="9"/>
        <end position="21"/>
    </location>
</feature>
<name>A0A5B0NVY5_PUCGR</name>
<accession>A0A5B0NVY5</accession>
<evidence type="ECO:0000313" key="2">
    <source>
        <dbReference type="EMBL" id="KAA1093487.1"/>
    </source>
</evidence>
<feature type="region of interest" description="Disordered" evidence="1">
    <location>
        <begin position="1"/>
        <end position="23"/>
    </location>
</feature>
<dbReference type="EMBL" id="VDEP01000374">
    <property type="protein sequence ID" value="KAA1093487.1"/>
    <property type="molecule type" value="Genomic_DNA"/>
</dbReference>
<gene>
    <name evidence="2" type="ORF">PGTUg99_022104</name>
</gene>
<proteinExistence type="predicted"/>
<evidence type="ECO:0000313" key="3">
    <source>
        <dbReference type="Proteomes" id="UP000325313"/>
    </source>
</evidence>
<protein>
    <submittedName>
        <fullName evidence="2">Uncharacterized protein</fullName>
    </submittedName>
</protein>
<sequence>MTGTSTVGQPFSYPFPQQSPSIRQPSLTYRLNFLVLKTAWTYPHQTLTHLIFN</sequence>
<organism evidence="2 3">
    <name type="scientific">Puccinia graminis f. sp. tritici</name>
    <dbReference type="NCBI Taxonomy" id="56615"/>
    <lineage>
        <taxon>Eukaryota</taxon>
        <taxon>Fungi</taxon>
        <taxon>Dikarya</taxon>
        <taxon>Basidiomycota</taxon>
        <taxon>Pucciniomycotina</taxon>
        <taxon>Pucciniomycetes</taxon>
        <taxon>Pucciniales</taxon>
        <taxon>Pucciniaceae</taxon>
        <taxon>Puccinia</taxon>
    </lineage>
</organism>
<evidence type="ECO:0000256" key="1">
    <source>
        <dbReference type="SAM" id="MobiDB-lite"/>
    </source>
</evidence>
<comment type="caution">
    <text evidence="2">The sequence shown here is derived from an EMBL/GenBank/DDBJ whole genome shotgun (WGS) entry which is preliminary data.</text>
</comment>